<evidence type="ECO:0000256" key="4">
    <source>
        <dbReference type="ARBA" id="ARBA00022806"/>
    </source>
</evidence>
<dbReference type="SUPFAM" id="SSF54768">
    <property type="entry name" value="dsRNA-binding domain-like"/>
    <property type="match status" value="2"/>
</dbReference>
<feature type="region of interest" description="Disordered" evidence="9">
    <location>
        <begin position="1479"/>
        <end position="1505"/>
    </location>
</feature>
<dbReference type="CDD" id="cd18034">
    <property type="entry name" value="DEXHc_dicer"/>
    <property type="match status" value="1"/>
</dbReference>
<evidence type="ECO:0000259" key="14">
    <source>
        <dbReference type="PROSITE" id="PS51194"/>
    </source>
</evidence>
<organism evidence="16 17">
    <name type="scientific">Penstemon davidsonii</name>
    <dbReference type="NCBI Taxonomy" id="160366"/>
    <lineage>
        <taxon>Eukaryota</taxon>
        <taxon>Viridiplantae</taxon>
        <taxon>Streptophyta</taxon>
        <taxon>Embryophyta</taxon>
        <taxon>Tracheophyta</taxon>
        <taxon>Spermatophyta</taxon>
        <taxon>Magnoliopsida</taxon>
        <taxon>eudicotyledons</taxon>
        <taxon>Gunneridae</taxon>
        <taxon>Pentapetalae</taxon>
        <taxon>asterids</taxon>
        <taxon>lamiids</taxon>
        <taxon>Lamiales</taxon>
        <taxon>Plantaginaceae</taxon>
        <taxon>Cheloneae</taxon>
        <taxon>Penstemon</taxon>
    </lineage>
</organism>
<comment type="cofactor">
    <cofactor evidence="1">
        <name>Mg(2+)</name>
        <dbReference type="ChEBI" id="CHEBI:18420"/>
    </cofactor>
</comment>
<evidence type="ECO:0000259" key="15">
    <source>
        <dbReference type="PROSITE" id="PS51327"/>
    </source>
</evidence>
<dbReference type="Pfam" id="PF00271">
    <property type="entry name" value="Helicase_C"/>
    <property type="match status" value="1"/>
</dbReference>
<dbReference type="Gene3D" id="1.10.1520.10">
    <property type="entry name" value="Ribonuclease III domain"/>
    <property type="match status" value="2"/>
</dbReference>
<dbReference type="Pfam" id="PF00270">
    <property type="entry name" value="DEAD"/>
    <property type="match status" value="1"/>
</dbReference>
<dbReference type="Pfam" id="PF00035">
    <property type="entry name" value="dsrm"/>
    <property type="match status" value="1"/>
</dbReference>
<dbReference type="Pfam" id="PF03368">
    <property type="entry name" value="Dicer_dimer"/>
    <property type="match status" value="1"/>
</dbReference>
<dbReference type="InterPro" id="IPR014001">
    <property type="entry name" value="Helicase_ATP-bd"/>
</dbReference>
<accession>A0ABR0CRK1</accession>
<keyword evidence="4" id="KW-0347">Helicase</keyword>
<reference evidence="16 17" key="1">
    <citation type="journal article" date="2023" name="bioRxiv">
        <title>Genome report: Whole genome sequence and annotation of Penstemon davidsonii.</title>
        <authorList>
            <person name="Ostevik K.L."/>
            <person name="Alabady M."/>
            <person name="Zhang M."/>
            <person name="Rausher M.D."/>
        </authorList>
    </citation>
    <scope>NUCLEOTIDE SEQUENCE [LARGE SCALE GENOMIC DNA]</scope>
    <source>
        <strain evidence="16">DNT005</strain>
        <tissue evidence="16">Whole leaf</tissue>
    </source>
</reference>
<feature type="domain" description="RNase III" evidence="11">
    <location>
        <begin position="1008"/>
        <end position="1143"/>
    </location>
</feature>
<dbReference type="InterPro" id="IPR001650">
    <property type="entry name" value="Helicase_C-like"/>
</dbReference>
<dbReference type="InterPro" id="IPR000999">
    <property type="entry name" value="RNase_III_dom"/>
</dbReference>
<dbReference type="SMART" id="SM00358">
    <property type="entry name" value="DSRM"/>
    <property type="match status" value="2"/>
</dbReference>
<dbReference type="PANTHER" id="PTHR14950">
    <property type="entry name" value="DICER-RELATED"/>
    <property type="match status" value="1"/>
</dbReference>
<keyword evidence="2" id="KW-0547">Nucleotide-binding</keyword>
<proteinExistence type="inferred from homology"/>
<dbReference type="InterPro" id="IPR014720">
    <property type="entry name" value="dsRBD_dom"/>
</dbReference>
<keyword evidence="3" id="KW-0378">Hydrolase</keyword>
<evidence type="ECO:0008006" key="18">
    <source>
        <dbReference type="Google" id="ProtNLM"/>
    </source>
</evidence>
<evidence type="ECO:0000256" key="5">
    <source>
        <dbReference type="ARBA" id="ARBA00022840"/>
    </source>
</evidence>
<dbReference type="InterPro" id="IPR003100">
    <property type="entry name" value="PAZ_dom"/>
</dbReference>
<dbReference type="Pfam" id="PF00636">
    <property type="entry name" value="Ribonuclease_3"/>
    <property type="match status" value="2"/>
</dbReference>
<dbReference type="InterPro" id="IPR027417">
    <property type="entry name" value="P-loop_NTPase"/>
</dbReference>
<dbReference type="PROSITE" id="PS50137">
    <property type="entry name" value="DS_RBD"/>
    <property type="match status" value="2"/>
</dbReference>
<feature type="domain" description="PAZ" evidence="12">
    <location>
        <begin position="829"/>
        <end position="948"/>
    </location>
</feature>
<feature type="domain" description="DRBM" evidence="10">
    <location>
        <begin position="1354"/>
        <end position="1420"/>
    </location>
</feature>
<feature type="domain" description="Helicase ATP-binding" evidence="13">
    <location>
        <begin position="52"/>
        <end position="228"/>
    </location>
</feature>
<evidence type="ECO:0000256" key="3">
    <source>
        <dbReference type="ARBA" id="ARBA00022801"/>
    </source>
</evidence>
<dbReference type="Gene3D" id="2.170.260.10">
    <property type="entry name" value="paz domain"/>
    <property type="match status" value="1"/>
</dbReference>
<sequence length="1625" mass="184775">MDGGSTTTTVLQESVENVICKQISTLSLTGDEEEQISEKDPRRIARKYQMDLCKKALNENVIVYMGTGCGKTHIAVLLIYEMGHLIKKPQKNICIFLAPTVALVQQQAKVIEDSVDFKVGICCGSSTHIRGRHDWEKEMEQHEIFVMTPQILLHYLSHCFIKIELIALLIFDECHYAQLESNHPYAEIMKIFYKMDLVKLPRIFGMTASPKLGKGGSIDGLEALLRAKVYSVEDKDELEQFVTSPKVNVYYFDSSENGYSCHQMIYTRKLEEIKHQCTSTFRMNVSTKKSLMKLHCNLKFCLENLGLWGALQASYIYLKGDHHENSDLVEEKESCSDDKISKQYLHQAASILASDCTRDATEADLSCVEVLKEPFFSRKLLQLINILSNFRLQPNMKCIIFVNRIVTARSLTYILRNLKFLSSWKCGFLVGVHAGLVSRKNTNIILDKFRSGELNLLVATKVGEEGLDIQTCCLVIRFDLPETVASFIQSRGRARMPQSEYAFLVDRDNPRELNLIEHFKKDEAQMNEEISTRNSDVPTNNFEEVTYTVDSTRATISSVSSISLLHRYCSKLPHDEYFNPKPEFFYYDTVDGTVCNIVLPANAPIHQIVSIPQPSTEAAKRDACLKACKSLHEIGALTDYLLPEQYNTYEESDLSDSDSCDDADSRAELHEMLVPAALREPWTEVENYTCFRSYYIEFCPNPADRIYRKFGLFVKGPLPEEAGKMKLDICLARGRMVMTQLIPSGAARFDKDEIASAEKFQKIFLKIILDRREFIPEYVSLEDNDVSECTPTFYLLLPVIQHDYAKISVDWTLVRRCLSSPIFRHPGISTGDDISQPKNNLHLANGCKSVHDIVNSLVYVPCKNTFFFISDIFPEKNGYSSYDELKSHVEHYNERFDIHLVYPDQPLLKAKQLFVLDNLLRKKRRSGEWREKVEHFIELPPEICQLKIIGFSKDIGSSLYLLPSIMHRLESFLVAIELKDKLVASFPEGEEVTAHHILEALTTERCCEHFSLERLEVLGDAFLKFAVGRHLFLKHDALDEGQLTRKRSNIVNNSNLYKLATRNNLQVYIRDQSFEADQFFAFGRPCLLSCTKDNEKITHPWFNDKKDGANVDIRCNKCHHWLHKKTIADVVEALIGAFIVDSGFKAATAFLNWLGIQVEFKPSQIDNICSASKTFLPLADQIDVNALERILNYNFVHKGLLIQAFIHPSFNNHLGGCYQRLEFLGDAVLDYLITSYLYSVYPKLKPGQLTDLRSVSVNNISFADVAGRRSFHKFIICESSVLRDSMNKYVSDIGTSTSVKGHMEEKACPKVLGDLVESCMGALFLDTGFDLNHAWNMMLSLLDPIICSSKLHFNPLRELQELCQSYNWELQFSSIKKDGKFLVEAKVDEGKVYATASSTNVSGKAAKRIAARQVYEHLKAQGYKSRTKSLEEVLEKSEKQEAKLIGYDQASSHETAKSGDGVKVHITCQSDCDAKMYPLNKKSPSNSAPIRQPSFPLEASENQQTIHRTGSNVDSLAIQFNSSCNVDPQKTSASCTVSAKSRLYEACTANCWKPPLFECHKETGPSHSKEFIFKVVLEIEELPNETFEFYGEPRSRKKEAAEHASEGALWYLKHEGYIWDKKLEK</sequence>
<dbReference type="Pfam" id="PF14709">
    <property type="entry name" value="DND1_DSRM"/>
    <property type="match status" value="1"/>
</dbReference>
<dbReference type="InterPro" id="IPR011545">
    <property type="entry name" value="DEAD/DEAH_box_helicase_dom"/>
</dbReference>
<dbReference type="SMART" id="SM00487">
    <property type="entry name" value="DEXDc"/>
    <property type="match status" value="1"/>
</dbReference>
<evidence type="ECO:0000259" key="10">
    <source>
        <dbReference type="PROSITE" id="PS50137"/>
    </source>
</evidence>
<name>A0ABR0CRK1_9LAMI</name>
<keyword evidence="5" id="KW-0067">ATP-binding</keyword>
<dbReference type="InterPro" id="IPR005034">
    <property type="entry name" value="Dicer_dimerisation"/>
</dbReference>
<dbReference type="SMART" id="SM00949">
    <property type="entry name" value="PAZ"/>
    <property type="match status" value="1"/>
</dbReference>
<dbReference type="PROSITE" id="PS50821">
    <property type="entry name" value="PAZ"/>
    <property type="match status" value="1"/>
</dbReference>
<keyword evidence="6 8" id="KW-0694">RNA-binding</keyword>
<evidence type="ECO:0000313" key="17">
    <source>
        <dbReference type="Proteomes" id="UP001291926"/>
    </source>
</evidence>
<evidence type="ECO:0000313" key="16">
    <source>
        <dbReference type="EMBL" id="KAK4479492.1"/>
    </source>
</evidence>
<dbReference type="Gene3D" id="3.30.160.380">
    <property type="entry name" value="Dicer dimerisation domain"/>
    <property type="match status" value="1"/>
</dbReference>
<dbReference type="Gene3D" id="3.40.50.300">
    <property type="entry name" value="P-loop containing nucleotide triphosphate hydrolases"/>
    <property type="match status" value="2"/>
</dbReference>
<dbReference type="PROSITE" id="PS50142">
    <property type="entry name" value="RNASE_3_2"/>
    <property type="match status" value="2"/>
</dbReference>
<feature type="domain" description="RNase III" evidence="11">
    <location>
        <begin position="1184"/>
        <end position="1328"/>
    </location>
</feature>
<dbReference type="PROSITE" id="PS00517">
    <property type="entry name" value="RNASE_3_1"/>
    <property type="match status" value="1"/>
</dbReference>
<dbReference type="PROSITE" id="PS51327">
    <property type="entry name" value="DICER_DSRBF"/>
    <property type="match status" value="1"/>
</dbReference>
<evidence type="ECO:0000256" key="6">
    <source>
        <dbReference type="ARBA" id="ARBA00022884"/>
    </source>
</evidence>
<dbReference type="Proteomes" id="UP001291926">
    <property type="component" value="Unassembled WGS sequence"/>
</dbReference>
<evidence type="ECO:0000259" key="11">
    <source>
        <dbReference type="PROSITE" id="PS50142"/>
    </source>
</evidence>
<dbReference type="EMBL" id="JAYDYQ010002687">
    <property type="protein sequence ID" value="KAK4479492.1"/>
    <property type="molecule type" value="Genomic_DNA"/>
</dbReference>
<evidence type="ECO:0000256" key="9">
    <source>
        <dbReference type="SAM" id="MobiDB-lite"/>
    </source>
</evidence>
<protein>
    <recommendedName>
        <fullName evidence="18">Dicer-like protein 4</fullName>
    </recommendedName>
</protein>
<feature type="domain" description="DRBM" evidence="10">
    <location>
        <begin position="1538"/>
        <end position="1614"/>
    </location>
</feature>
<dbReference type="InterPro" id="IPR038248">
    <property type="entry name" value="Dicer_dimer_sf"/>
</dbReference>
<comment type="similarity">
    <text evidence="7 8">Belongs to the helicase family. Dicer subfamily.</text>
</comment>
<comment type="caution">
    <text evidence="16">The sequence shown here is derived from an EMBL/GenBank/DDBJ whole genome shotgun (WGS) entry which is preliminary data.</text>
</comment>
<evidence type="ECO:0000256" key="1">
    <source>
        <dbReference type="ARBA" id="ARBA00001946"/>
    </source>
</evidence>
<dbReference type="CDD" id="cd00593">
    <property type="entry name" value="RIBOc"/>
    <property type="match status" value="2"/>
</dbReference>
<dbReference type="PROSITE" id="PS51192">
    <property type="entry name" value="HELICASE_ATP_BIND_1"/>
    <property type="match status" value="1"/>
</dbReference>
<evidence type="ECO:0000256" key="8">
    <source>
        <dbReference type="PROSITE-ProRule" id="PRU00657"/>
    </source>
</evidence>
<dbReference type="InterPro" id="IPR036389">
    <property type="entry name" value="RNase_III_sf"/>
</dbReference>
<feature type="domain" description="Helicase C-terminal" evidence="14">
    <location>
        <begin position="379"/>
        <end position="538"/>
    </location>
</feature>
<evidence type="ECO:0000259" key="13">
    <source>
        <dbReference type="PROSITE" id="PS51192"/>
    </source>
</evidence>
<evidence type="ECO:0000259" key="12">
    <source>
        <dbReference type="PROSITE" id="PS50821"/>
    </source>
</evidence>
<dbReference type="SUPFAM" id="SSF52540">
    <property type="entry name" value="P-loop containing nucleoside triphosphate hydrolases"/>
    <property type="match status" value="1"/>
</dbReference>
<dbReference type="SMART" id="SM00535">
    <property type="entry name" value="RIBOc"/>
    <property type="match status" value="2"/>
</dbReference>
<dbReference type="PANTHER" id="PTHR14950:SF15">
    <property type="entry name" value="DICER-LIKE PROTEIN 4"/>
    <property type="match status" value="1"/>
</dbReference>
<evidence type="ECO:0000256" key="2">
    <source>
        <dbReference type="ARBA" id="ARBA00022741"/>
    </source>
</evidence>
<dbReference type="Gene3D" id="3.30.160.20">
    <property type="match status" value="2"/>
</dbReference>
<gene>
    <name evidence="16" type="ORF">RD792_015006</name>
</gene>
<evidence type="ECO:0000256" key="7">
    <source>
        <dbReference type="ARBA" id="ARBA00035116"/>
    </source>
</evidence>
<dbReference type="SUPFAM" id="SSF69065">
    <property type="entry name" value="RNase III domain-like"/>
    <property type="match status" value="2"/>
</dbReference>
<feature type="domain" description="Dicer dsRNA-binding fold" evidence="15">
    <location>
        <begin position="561"/>
        <end position="651"/>
    </location>
</feature>
<dbReference type="SMART" id="SM00490">
    <property type="entry name" value="HELICc"/>
    <property type="match status" value="1"/>
</dbReference>
<keyword evidence="17" id="KW-1185">Reference proteome</keyword>
<dbReference type="PROSITE" id="PS51194">
    <property type="entry name" value="HELICASE_CTER"/>
    <property type="match status" value="1"/>
</dbReference>